<dbReference type="GO" id="GO:0006914">
    <property type="term" value="P:autophagy"/>
    <property type="evidence" value="ECO:0007669"/>
    <property type="project" value="UniProtKB-KW"/>
</dbReference>
<dbReference type="KEGG" id="phet:94287577"/>
<reference evidence="3 4" key="1">
    <citation type="submission" date="2021-02" db="EMBL/GenBank/DDBJ databases">
        <title>Porcisia hertigi Genome sequencing and assembly.</title>
        <authorList>
            <person name="Almutairi H."/>
            <person name="Gatherer D."/>
        </authorList>
    </citation>
    <scope>NUCLEOTIDE SEQUENCE [LARGE SCALE GENOMIC DNA]</scope>
    <source>
        <strain evidence="3 4">C119</strain>
    </source>
</reference>
<proteinExistence type="predicted"/>
<dbReference type="InterPro" id="IPR039272">
    <property type="entry name" value="CLEC16A/TT9"/>
</dbReference>
<dbReference type="GeneID" id="94287577"/>
<keyword evidence="1" id="KW-0072">Autophagy</keyword>
<dbReference type="PANTHER" id="PTHR21481:SF0">
    <property type="entry name" value="PROTEIN CLEC16A"/>
    <property type="match status" value="1"/>
</dbReference>
<keyword evidence="4" id="KW-1185">Reference proteome</keyword>
<dbReference type="PANTHER" id="PTHR21481">
    <property type="entry name" value="PROTEIN CLEC16A"/>
    <property type="match status" value="1"/>
</dbReference>
<dbReference type="GO" id="GO:0005794">
    <property type="term" value="C:Golgi apparatus"/>
    <property type="evidence" value="ECO:0007669"/>
    <property type="project" value="TreeGrafter"/>
</dbReference>
<evidence type="ECO:0000313" key="4">
    <source>
        <dbReference type="Proteomes" id="UP000674318"/>
    </source>
</evidence>
<dbReference type="GO" id="GO:0016197">
    <property type="term" value="P:endosomal transport"/>
    <property type="evidence" value="ECO:0007669"/>
    <property type="project" value="TreeGrafter"/>
</dbReference>
<dbReference type="GO" id="GO:0005770">
    <property type="term" value="C:late endosome"/>
    <property type="evidence" value="ECO:0007669"/>
    <property type="project" value="TreeGrafter"/>
</dbReference>
<comment type="caution">
    <text evidence="3">The sequence shown here is derived from an EMBL/GenBank/DDBJ whole genome shotgun (WGS) entry which is preliminary data.</text>
</comment>
<name>A0A836I3Q6_9TRYP</name>
<dbReference type="InterPro" id="IPR019155">
    <property type="entry name" value="CLEC16A/TT9_N"/>
</dbReference>
<organism evidence="3 4">
    <name type="scientific">Porcisia hertigi</name>
    <dbReference type="NCBI Taxonomy" id="2761500"/>
    <lineage>
        <taxon>Eukaryota</taxon>
        <taxon>Discoba</taxon>
        <taxon>Euglenozoa</taxon>
        <taxon>Kinetoplastea</taxon>
        <taxon>Metakinetoplastina</taxon>
        <taxon>Trypanosomatida</taxon>
        <taxon>Trypanosomatidae</taxon>
        <taxon>Leishmaniinae</taxon>
        <taxon>Porcisia</taxon>
    </lineage>
</organism>
<evidence type="ECO:0000256" key="1">
    <source>
        <dbReference type="ARBA" id="ARBA00023006"/>
    </source>
</evidence>
<dbReference type="OrthoDB" id="294052at2759"/>
<sequence length="900" mass="99664">MEKLKEAFTRVDKFSLENANQLCKEVECIEETLLRDGCDAEHKAKLIITSLQRIRELTEVLIWMDSNHDEWFERVMERAVMNTLERLVTNGLMPSSIKLQSLQSVTIMLQNLSRASSLYYVCSNNHINRMVAVEFDIHDDEFVSLYVSFLKSLALRCTPDTVQFFFDAQDDAFPLWDRALRLLSSEDAMVRTAAKQIIVTIAQLPDVAMSAFVAASIADVFRSVLCCVDAQIVRLAASVPSWNTSQRTGIFAGVDSDPSVATAAFFTAPAAAPPWPSGPNPILANSLGFRVQLEDLEDELLYINDLCRTPVSNAGAHAAAVLQRVLIPRFRSIIEAEVDNAGSAPASVILAFLFFWSQVNTDPCVTAALVSFLLEPIHSSSRTSPFTVASMVLESTRVDLHEPVVAICRHALSRTKTQPASSPLPQASLRLPTSLGQFFYAETPYQQTGRVLVGGPSTMIPPPKEKFLERVFTSPPAATPDVFVSLIPHLVAALYTQLKYYHVTRLNCVITSLSLLLELIPKAAAGTPSLPRLYFELMKLVQHLLLACAKRYAAVIQEGVQAQKVAEDVVPLSQISFSYLDSVEEEPPLAIRDPYTPMFLKLKEAVRWMETAKQERSPLLETAVHGHSKRDLYLFSPAFPLLVTDECSLAYSAWPPLLSVSGQQSRDAEQWAAAYRVVRDSVASTFDYSTRSPVSDAECELNLYIIFLLIRRAFAHCAYGNGGELLHLTLQQLNPRHTPSTYFGMTDATVTLSVRCEISSEWHPDSQVPPIAPLGTAVCVVLPSDASGTGGKELLFLDTPRNVPERVNSQELHTGTYMRLILRSLDLAFVGIAVHSQYPFKVVLSYHLPGHVMLLHLVTTGAAMAQMMVTEVEKATNECHQRGASFCFGLMNYRSALLDE</sequence>
<gene>
    <name evidence="3" type="ORF">JKF63_01453</name>
</gene>
<dbReference type="AlphaFoldDB" id="A0A836I3Q6"/>
<protein>
    <recommendedName>
        <fullName evidence="2">FPL domain-containing protein</fullName>
    </recommendedName>
</protein>
<evidence type="ECO:0000259" key="2">
    <source>
        <dbReference type="Pfam" id="PF09758"/>
    </source>
</evidence>
<dbReference type="Proteomes" id="UP000674318">
    <property type="component" value="Chromosome 35"/>
</dbReference>
<dbReference type="GO" id="GO:1901096">
    <property type="term" value="P:regulation of autophagosome maturation"/>
    <property type="evidence" value="ECO:0007669"/>
    <property type="project" value="TreeGrafter"/>
</dbReference>
<feature type="domain" description="FPL" evidence="2">
    <location>
        <begin position="54"/>
        <end position="201"/>
    </location>
</feature>
<dbReference type="GO" id="GO:0007034">
    <property type="term" value="P:vacuolar transport"/>
    <property type="evidence" value="ECO:0007669"/>
    <property type="project" value="TreeGrafter"/>
</dbReference>
<dbReference type="Pfam" id="PF09758">
    <property type="entry name" value="FPL"/>
    <property type="match status" value="1"/>
</dbReference>
<accession>A0A836I3Q6</accession>
<evidence type="ECO:0000313" key="3">
    <source>
        <dbReference type="EMBL" id="KAG5492873.1"/>
    </source>
</evidence>
<dbReference type="RefSeq" id="XP_067753657.1">
    <property type="nucleotide sequence ID" value="XM_067897500.1"/>
</dbReference>
<dbReference type="EMBL" id="JAFJZO010000035">
    <property type="protein sequence ID" value="KAG5492873.1"/>
    <property type="molecule type" value="Genomic_DNA"/>
</dbReference>